<dbReference type="RefSeq" id="WP_020211456.1">
    <property type="nucleotide sequence ID" value="NZ_JRLX01000001.1"/>
</dbReference>
<evidence type="ECO:0000313" key="1">
    <source>
        <dbReference type="EMBL" id="KGO88448.1"/>
    </source>
</evidence>
<accession>A0A0A2MAF6</accession>
<sequence length="322" mass="36423">MSSLKYMSRANLYFWLINLLLCYYSTQIKAQVFEKTPELHGDIVVFPITIINAFPFISGTVNGVEGKFMFDTGSPATISLNDNFIKLPNKKVKGNGLVASGQSFKTSISDTIREIKFANGITYRNLENIISGNYDFLQKHITPDCIGYVGHNFFNGYLFKLDYLQRKITFYKTSAERNISKDFLLNEKVLAIIDFEIRKLPNNPLVKLKIGHIDVLGAFDTGQYGSLQLDSISGYKLKSKGYVINSGTDSSGDTLLNVKNITIGKFKTDLKGVGFSNLEDTQIVRNALGITEPNILDIGYRFFSQYKTVWDYPNKKIYILEY</sequence>
<evidence type="ECO:0000313" key="2">
    <source>
        <dbReference type="Proteomes" id="UP000030152"/>
    </source>
</evidence>
<dbReference type="eggNOG" id="ENOG5033YJP">
    <property type="taxonomic scope" value="Bacteria"/>
</dbReference>
<comment type="caution">
    <text evidence="1">The sequence shown here is derived from an EMBL/GenBank/DDBJ whole genome shotgun (WGS) entry which is preliminary data.</text>
</comment>
<dbReference type="Gene3D" id="2.40.70.10">
    <property type="entry name" value="Acid Proteases"/>
    <property type="match status" value="1"/>
</dbReference>
<organism evidence="1 2">
    <name type="scientific">Flavobacterium rivuli WB 3.3-2 = DSM 21788</name>
    <dbReference type="NCBI Taxonomy" id="1121895"/>
    <lineage>
        <taxon>Bacteria</taxon>
        <taxon>Pseudomonadati</taxon>
        <taxon>Bacteroidota</taxon>
        <taxon>Flavobacteriia</taxon>
        <taxon>Flavobacteriales</taxon>
        <taxon>Flavobacteriaceae</taxon>
        <taxon>Flavobacterium</taxon>
    </lineage>
</organism>
<dbReference type="STRING" id="1121895.GCA_000378485_00334"/>
<reference evidence="1 2" key="1">
    <citation type="submission" date="2013-09" db="EMBL/GenBank/DDBJ databases">
        <authorList>
            <person name="Zeng Z."/>
            <person name="Chen C."/>
        </authorList>
    </citation>
    <scope>NUCLEOTIDE SEQUENCE [LARGE SCALE GENOMIC DNA]</scope>
    <source>
        <strain evidence="1 2">WB 3.3-2</strain>
    </source>
</reference>
<evidence type="ECO:0008006" key="3">
    <source>
        <dbReference type="Google" id="ProtNLM"/>
    </source>
</evidence>
<dbReference type="Proteomes" id="UP000030152">
    <property type="component" value="Unassembled WGS sequence"/>
</dbReference>
<gene>
    <name evidence="1" type="ORF">Q765_00625</name>
</gene>
<dbReference type="InterPro" id="IPR021109">
    <property type="entry name" value="Peptidase_aspartic_dom_sf"/>
</dbReference>
<name>A0A0A2MAF6_9FLAO</name>
<dbReference type="EMBL" id="JRLX01000001">
    <property type="protein sequence ID" value="KGO88448.1"/>
    <property type="molecule type" value="Genomic_DNA"/>
</dbReference>
<keyword evidence="2" id="KW-1185">Reference proteome</keyword>
<protein>
    <recommendedName>
        <fullName evidence="3">Aspartyl protease</fullName>
    </recommendedName>
</protein>
<dbReference type="AlphaFoldDB" id="A0A0A2MAF6"/>
<proteinExistence type="predicted"/>
<dbReference type="OrthoDB" id="3521766at2"/>